<dbReference type="InterPro" id="IPR000551">
    <property type="entry name" value="MerR-type_HTH_dom"/>
</dbReference>
<keyword evidence="3" id="KW-0238">DNA-binding</keyword>
<dbReference type="InterPro" id="IPR009061">
    <property type="entry name" value="DNA-bd_dom_put_sf"/>
</dbReference>
<evidence type="ECO:0000256" key="2">
    <source>
        <dbReference type="ARBA" id="ARBA00023015"/>
    </source>
</evidence>
<dbReference type="PRINTS" id="PR00040">
    <property type="entry name" value="HTHMERR"/>
</dbReference>
<dbReference type="EMBL" id="LFDV01000002">
    <property type="protein sequence ID" value="KTB48022.1"/>
    <property type="molecule type" value="Genomic_DNA"/>
</dbReference>
<reference evidence="7 8" key="1">
    <citation type="submission" date="2015-06" db="EMBL/GenBank/DDBJ databases">
        <title>Genome sequence of the organohalide-respiring Dehalogenimonas alkenigignens type strain (IP3-3T).</title>
        <authorList>
            <person name="Key T.A."/>
            <person name="Richmond D.P."/>
            <person name="Bowman K.S."/>
            <person name="Cho Y.-J."/>
            <person name="Chun J."/>
            <person name="da Costa M.S."/>
            <person name="Rainey F.A."/>
            <person name="Moe W.M."/>
        </authorList>
    </citation>
    <scope>NUCLEOTIDE SEQUENCE [LARGE SCALE GENOMIC DNA]</scope>
    <source>
        <strain evidence="7 8">IP3-3</strain>
    </source>
</reference>
<keyword evidence="8" id="KW-1185">Reference proteome</keyword>
<dbReference type="GO" id="GO:0003677">
    <property type="term" value="F:DNA binding"/>
    <property type="evidence" value="ECO:0007669"/>
    <property type="project" value="UniProtKB-KW"/>
</dbReference>
<keyword evidence="1" id="KW-0678">Repressor</keyword>
<feature type="coiled-coil region" evidence="5">
    <location>
        <begin position="84"/>
        <end position="118"/>
    </location>
</feature>
<sequence>MSGVIPEFYQIGELARRAAVSARTIRFYEEKGLLGAPARTSGGMRLYDERDVNRVKIIRRLHHVGLGLEDIKSLLGVSEDAPRAERVEKTLSVLNIEAERSRQKIAQLQAESLEREEAISLVSKCRECAVESCPIHCPPQHHVI</sequence>
<accession>A0A0W0GHI6</accession>
<dbReference type="Proteomes" id="UP000053947">
    <property type="component" value="Unassembled WGS sequence"/>
</dbReference>
<feature type="domain" description="HTH merR-type" evidence="6">
    <location>
        <begin position="8"/>
        <end position="77"/>
    </location>
</feature>
<keyword evidence="2" id="KW-0805">Transcription regulation</keyword>
<keyword evidence="5" id="KW-0175">Coiled coil</keyword>
<dbReference type="PANTHER" id="PTHR30204">
    <property type="entry name" value="REDOX-CYCLING DRUG-SENSING TRANSCRIPTIONAL ACTIVATOR SOXR"/>
    <property type="match status" value="1"/>
</dbReference>
<evidence type="ECO:0000256" key="4">
    <source>
        <dbReference type="ARBA" id="ARBA00023163"/>
    </source>
</evidence>
<dbReference type="GO" id="GO:0003700">
    <property type="term" value="F:DNA-binding transcription factor activity"/>
    <property type="evidence" value="ECO:0007669"/>
    <property type="project" value="InterPro"/>
</dbReference>
<evidence type="ECO:0000259" key="6">
    <source>
        <dbReference type="PROSITE" id="PS50937"/>
    </source>
</evidence>
<keyword evidence="4" id="KW-0804">Transcription</keyword>
<name>A0A0W0GHI6_9CHLR</name>
<dbReference type="OrthoDB" id="9791488at2"/>
<dbReference type="AlphaFoldDB" id="A0A0W0GHI6"/>
<evidence type="ECO:0000256" key="5">
    <source>
        <dbReference type="SAM" id="Coils"/>
    </source>
</evidence>
<evidence type="ECO:0000256" key="1">
    <source>
        <dbReference type="ARBA" id="ARBA00022491"/>
    </source>
</evidence>
<dbReference type="SUPFAM" id="SSF46955">
    <property type="entry name" value="Putative DNA-binding domain"/>
    <property type="match status" value="1"/>
</dbReference>
<evidence type="ECO:0000313" key="8">
    <source>
        <dbReference type="Proteomes" id="UP000053947"/>
    </source>
</evidence>
<dbReference type="SMART" id="SM00422">
    <property type="entry name" value="HTH_MERR"/>
    <property type="match status" value="1"/>
</dbReference>
<gene>
    <name evidence="7" type="ORF">DEALK_08670</name>
</gene>
<dbReference type="PANTHER" id="PTHR30204:SF69">
    <property type="entry name" value="MERR-FAMILY TRANSCRIPTIONAL REGULATOR"/>
    <property type="match status" value="1"/>
</dbReference>
<dbReference type="Gene3D" id="1.10.1660.10">
    <property type="match status" value="1"/>
</dbReference>
<dbReference type="PATRIC" id="fig|1217799.6.peg.891"/>
<dbReference type="STRING" id="1217799.DEALK_08670"/>
<dbReference type="Pfam" id="PF13411">
    <property type="entry name" value="MerR_1"/>
    <property type="match status" value="1"/>
</dbReference>
<protein>
    <submittedName>
        <fullName evidence="7">Putative transcriptional regulator</fullName>
    </submittedName>
</protein>
<dbReference type="PROSITE" id="PS50937">
    <property type="entry name" value="HTH_MERR_2"/>
    <property type="match status" value="1"/>
</dbReference>
<evidence type="ECO:0000313" key="7">
    <source>
        <dbReference type="EMBL" id="KTB48022.1"/>
    </source>
</evidence>
<proteinExistence type="predicted"/>
<comment type="caution">
    <text evidence="7">The sequence shown here is derived from an EMBL/GenBank/DDBJ whole genome shotgun (WGS) entry which is preliminary data.</text>
</comment>
<dbReference type="InterPro" id="IPR047057">
    <property type="entry name" value="MerR_fam"/>
</dbReference>
<evidence type="ECO:0000256" key="3">
    <source>
        <dbReference type="ARBA" id="ARBA00023125"/>
    </source>
</evidence>
<organism evidence="7 8">
    <name type="scientific">Dehalogenimonas alkenigignens</name>
    <dbReference type="NCBI Taxonomy" id="1217799"/>
    <lineage>
        <taxon>Bacteria</taxon>
        <taxon>Bacillati</taxon>
        <taxon>Chloroflexota</taxon>
        <taxon>Dehalococcoidia</taxon>
        <taxon>Dehalococcoidales</taxon>
        <taxon>Dehalococcoidaceae</taxon>
        <taxon>Dehalogenimonas</taxon>
    </lineage>
</organism>